<dbReference type="GO" id="GO:0034599">
    <property type="term" value="P:cellular response to oxidative stress"/>
    <property type="evidence" value="ECO:0007669"/>
    <property type="project" value="TreeGrafter"/>
</dbReference>
<dbReference type="SUPFAM" id="SSF55424">
    <property type="entry name" value="FAD/NAD-linked reductases, dimerisation (C-terminal) domain"/>
    <property type="match status" value="1"/>
</dbReference>
<evidence type="ECO:0000256" key="13">
    <source>
        <dbReference type="ARBA" id="ARBA00023284"/>
    </source>
</evidence>
<dbReference type="GO" id="GO:0004362">
    <property type="term" value="F:glutathione-disulfide reductase (NADPH) activity"/>
    <property type="evidence" value="ECO:0007669"/>
    <property type="project" value="TreeGrafter"/>
</dbReference>
<dbReference type="PROSITE" id="PS00195">
    <property type="entry name" value="GLUTAREDOXIN_1"/>
    <property type="match status" value="1"/>
</dbReference>
<keyword evidence="5" id="KW-0813">Transport</keyword>
<dbReference type="Gene3D" id="3.30.390.30">
    <property type="match status" value="1"/>
</dbReference>
<evidence type="ECO:0000256" key="5">
    <source>
        <dbReference type="ARBA" id="ARBA00022448"/>
    </source>
</evidence>
<comment type="similarity">
    <text evidence="3 14">Belongs to the class-I pyridine nucleotide-disulfide oxidoreductase family.</text>
</comment>
<dbReference type="SUPFAM" id="SSF51905">
    <property type="entry name" value="FAD/NAD(P)-binding domain"/>
    <property type="match status" value="1"/>
</dbReference>
<keyword evidence="6 14" id="KW-0285">Flavoprotein</keyword>
<comment type="function">
    <text evidence="2">Has a glutathione-disulfide oxidoreductase activity in the presence of NADPH and glutathione reductase. Reduces low molecular weight disulfides and proteins.</text>
</comment>
<name>T2M9U3_HYDVU</name>
<proteinExistence type="evidence at transcript level"/>
<evidence type="ECO:0000256" key="11">
    <source>
        <dbReference type="ARBA" id="ARBA00023002"/>
    </source>
</evidence>
<keyword evidence="8" id="KW-0521">NADP</keyword>
<evidence type="ECO:0000256" key="14">
    <source>
        <dbReference type="RuleBase" id="RU003691"/>
    </source>
</evidence>
<keyword evidence="9" id="KW-0712">Selenocysteine</keyword>
<dbReference type="KEGG" id="hmg:100212234"/>
<dbReference type="PROSITE" id="PS00076">
    <property type="entry name" value="PYRIDINE_REDOX_1"/>
    <property type="match status" value="1"/>
</dbReference>
<evidence type="ECO:0000313" key="18">
    <source>
        <dbReference type="EMBL" id="CDG69058.1"/>
    </source>
</evidence>
<dbReference type="Pfam" id="PF02852">
    <property type="entry name" value="Pyr_redox_dim"/>
    <property type="match status" value="1"/>
</dbReference>
<dbReference type="NCBIfam" id="TIGR02180">
    <property type="entry name" value="GRX_euk"/>
    <property type="match status" value="1"/>
</dbReference>
<keyword evidence="12" id="KW-1015">Disulfide bond</keyword>
<dbReference type="PANTHER" id="PTHR42737:SF8">
    <property type="entry name" value="THIOREDOXIN-DISULFIDE REDUCTASE"/>
    <property type="match status" value="1"/>
</dbReference>
<dbReference type="PROSITE" id="PS51354">
    <property type="entry name" value="GLUTAREDOXIN_2"/>
    <property type="match status" value="1"/>
</dbReference>
<keyword evidence="10" id="KW-0249">Electron transport</keyword>
<evidence type="ECO:0000256" key="7">
    <source>
        <dbReference type="ARBA" id="ARBA00022827"/>
    </source>
</evidence>
<dbReference type="GO" id="GO:0050660">
    <property type="term" value="F:flavin adenine dinucleotide binding"/>
    <property type="evidence" value="ECO:0007669"/>
    <property type="project" value="InterPro"/>
</dbReference>
<dbReference type="GO" id="GO:0005829">
    <property type="term" value="C:cytosol"/>
    <property type="evidence" value="ECO:0007669"/>
    <property type="project" value="TreeGrafter"/>
</dbReference>
<dbReference type="InterPro" id="IPR036188">
    <property type="entry name" value="FAD/NAD-bd_sf"/>
</dbReference>
<protein>
    <recommendedName>
        <fullName evidence="4">thioredoxin-disulfide reductase (NADPH)</fullName>
        <ecNumber evidence="4">1.8.1.9</ecNumber>
    </recommendedName>
</protein>
<dbReference type="GO" id="GO:0006749">
    <property type="term" value="P:glutathione metabolic process"/>
    <property type="evidence" value="ECO:0007669"/>
    <property type="project" value="TreeGrafter"/>
</dbReference>
<dbReference type="GO" id="GO:0045454">
    <property type="term" value="P:cell redox homeostasis"/>
    <property type="evidence" value="ECO:0007669"/>
    <property type="project" value="InterPro"/>
</dbReference>
<evidence type="ECO:0000259" key="15">
    <source>
        <dbReference type="Pfam" id="PF00462"/>
    </source>
</evidence>
<dbReference type="Pfam" id="PF00462">
    <property type="entry name" value="Glutaredoxin"/>
    <property type="match status" value="1"/>
</dbReference>
<evidence type="ECO:0000256" key="8">
    <source>
        <dbReference type="ARBA" id="ARBA00022857"/>
    </source>
</evidence>
<dbReference type="PANTHER" id="PTHR42737">
    <property type="entry name" value="GLUTATHIONE REDUCTASE"/>
    <property type="match status" value="1"/>
</dbReference>
<dbReference type="InterPro" id="IPR006338">
    <property type="entry name" value="Thioredoxin/glutathione_Rdtase"/>
</dbReference>
<dbReference type="FunFam" id="3.50.50.60:FF:000190">
    <property type="entry name" value="Thioredoxin reductase"/>
    <property type="match status" value="1"/>
</dbReference>
<comment type="cofactor">
    <cofactor evidence="1">
        <name>FAD</name>
        <dbReference type="ChEBI" id="CHEBI:57692"/>
    </cofactor>
</comment>
<accession>T2M9U3</accession>
<dbReference type="GO" id="GO:0004791">
    <property type="term" value="F:thioredoxin-disulfide reductase (NADPH) activity"/>
    <property type="evidence" value="ECO:0007669"/>
    <property type="project" value="UniProtKB-EC"/>
</dbReference>
<reference evidence="18" key="1">
    <citation type="journal article" date="2013" name="Genome Biol. Evol.">
        <title>Punctuated emergences of genetic and phenotypic innovations in eumetazoan, bilaterian, euteleostome, and hominidae ancestors.</title>
        <authorList>
            <person name="Wenger Y."/>
            <person name="Galliot B."/>
        </authorList>
    </citation>
    <scope>NUCLEOTIDE SEQUENCE</scope>
    <source>
        <tissue evidence="18">Whole animals</tissue>
    </source>
</reference>
<feature type="domain" description="Pyridine nucleotide-disulphide oxidoreductase dimerisation" evidence="16">
    <location>
        <begin position="526"/>
        <end position="637"/>
    </location>
</feature>
<sequence length="653" mass="72428">MFLLRSLSTRVHKRLIPVHFNYKNISASIFPRKLLTSCNLYNRGSAILTFQKTVLKRSFSTKMPPINNFVESLIKDNKIMVFSKSYCPYCNKVKDLFSKLGYEYKAYELDLEANGPEIEQILFQKTNQETVPNIFIREKHIGGCSDTEKAYQNGSLQKLWQGDAVKYDFDLFVIGGGSGGLACSKEAADLGAKVAVADFVVPSPAGSTWGLGGTCVNVGCIPKKLMHQAALLGEAIHDSRHYGWNIEENISHDWAKMVDAIQQHIRSLNWGYKVNLRQKNVKYYNMYATFLDNHTLQLTDKSGKVETVTADKFVLATGGRPTYPDIPGAKECAITSDDIFSLPYVPGKVLFCGASYIALECAGFTHGIGMDTTVMMRSIPLRGFDQFMANKVVDYMETIGIKFLKKYTPIKMEKVEEGTPGKIKVTYMNHNTNEEESDIFNTVVVAIGRSPCTKGLGLENLGVKLNPLNGFLISDEYDRTNIENIYGIGDILDGKPELTPVAIQAGKLLAKRLFNGSKVTCDYTNVATTVFTPLEYGACGLSEETAIEKYGEDNIEVYHSNFTPLEATVPHRLDNVCYAKVICNKKDEERILGMHVLGPNAGEIIQGFSIAFKVGAKKQHLDDLIGIHPTNAEIFTTLEKTKRSGDDPSVTGC</sequence>
<dbReference type="InterPro" id="IPR012999">
    <property type="entry name" value="Pyr_OxRdtase_I_AS"/>
</dbReference>
<organism evidence="18">
    <name type="scientific">Hydra vulgaris</name>
    <name type="common">Hydra</name>
    <name type="synonym">Hydra attenuata</name>
    <dbReference type="NCBI Taxonomy" id="6087"/>
    <lineage>
        <taxon>Eukaryota</taxon>
        <taxon>Metazoa</taxon>
        <taxon>Cnidaria</taxon>
        <taxon>Hydrozoa</taxon>
        <taxon>Hydroidolina</taxon>
        <taxon>Anthoathecata</taxon>
        <taxon>Aplanulata</taxon>
        <taxon>Hydridae</taxon>
        <taxon>Hydra</taxon>
    </lineage>
</organism>
<dbReference type="OMA" id="HPTCGEI"/>
<dbReference type="InterPro" id="IPR004099">
    <property type="entry name" value="Pyr_nucl-diS_OxRdtase_dimer"/>
</dbReference>
<evidence type="ECO:0000256" key="10">
    <source>
        <dbReference type="ARBA" id="ARBA00022982"/>
    </source>
</evidence>
<dbReference type="FunFam" id="3.40.30.10:FF:000093">
    <property type="entry name" value="Glutaredoxin 2"/>
    <property type="match status" value="1"/>
</dbReference>
<dbReference type="Gene3D" id="3.40.30.10">
    <property type="entry name" value="Glutaredoxin"/>
    <property type="match status" value="1"/>
</dbReference>
<feature type="domain" description="FAD/NAD(P)-binding" evidence="17">
    <location>
        <begin position="169"/>
        <end position="506"/>
    </location>
</feature>
<dbReference type="Pfam" id="PF07992">
    <property type="entry name" value="Pyr_redox_2"/>
    <property type="match status" value="1"/>
</dbReference>
<evidence type="ECO:0000256" key="12">
    <source>
        <dbReference type="ARBA" id="ARBA00023157"/>
    </source>
</evidence>
<dbReference type="FunFam" id="3.30.390.30:FF:000004">
    <property type="entry name" value="Thioredoxin reductase 1, cytoplasmic"/>
    <property type="match status" value="1"/>
</dbReference>
<dbReference type="CDD" id="cd03419">
    <property type="entry name" value="GRX_GRXh_1_2_like"/>
    <property type="match status" value="1"/>
</dbReference>
<dbReference type="GO" id="GO:0005739">
    <property type="term" value="C:mitochondrion"/>
    <property type="evidence" value="ECO:0007669"/>
    <property type="project" value="TreeGrafter"/>
</dbReference>
<dbReference type="InterPro" id="IPR011767">
    <property type="entry name" value="GLR_AS"/>
</dbReference>
<keyword evidence="11 14" id="KW-0560">Oxidoreductase</keyword>
<dbReference type="EMBL" id="HAAD01002826">
    <property type="protein sequence ID" value="CDG69058.1"/>
    <property type="molecule type" value="mRNA"/>
</dbReference>
<dbReference type="PRINTS" id="PR00368">
    <property type="entry name" value="FADPNR"/>
</dbReference>
<evidence type="ECO:0000259" key="17">
    <source>
        <dbReference type="Pfam" id="PF07992"/>
    </source>
</evidence>
<dbReference type="AlphaFoldDB" id="T2M9U3"/>
<dbReference type="Gene3D" id="3.50.50.60">
    <property type="entry name" value="FAD/NAD(P)-binding domain"/>
    <property type="match status" value="2"/>
</dbReference>
<evidence type="ECO:0000256" key="2">
    <source>
        <dbReference type="ARBA" id="ARBA00002549"/>
    </source>
</evidence>
<dbReference type="InterPro" id="IPR011899">
    <property type="entry name" value="Glutaredoxin_euk/vir"/>
</dbReference>
<dbReference type="InterPro" id="IPR002109">
    <property type="entry name" value="Glutaredoxin"/>
</dbReference>
<evidence type="ECO:0000256" key="6">
    <source>
        <dbReference type="ARBA" id="ARBA00022630"/>
    </source>
</evidence>
<dbReference type="OrthoDB" id="5956163at2759"/>
<dbReference type="InterPro" id="IPR016156">
    <property type="entry name" value="FAD/NAD-linked_Rdtase_dimer_sf"/>
</dbReference>
<dbReference type="SUPFAM" id="SSF52833">
    <property type="entry name" value="Thioredoxin-like"/>
    <property type="match status" value="1"/>
</dbReference>
<dbReference type="PRINTS" id="PR00411">
    <property type="entry name" value="PNDRDTASEI"/>
</dbReference>
<dbReference type="NCBIfam" id="TIGR01438">
    <property type="entry name" value="TGR"/>
    <property type="match status" value="1"/>
</dbReference>
<keyword evidence="13 14" id="KW-0676">Redox-active center</keyword>
<evidence type="ECO:0000256" key="4">
    <source>
        <dbReference type="ARBA" id="ARBA00012610"/>
    </source>
</evidence>
<feature type="domain" description="Glutaredoxin" evidence="15">
    <location>
        <begin position="79"/>
        <end position="141"/>
    </location>
</feature>
<evidence type="ECO:0000256" key="3">
    <source>
        <dbReference type="ARBA" id="ARBA00007532"/>
    </source>
</evidence>
<evidence type="ECO:0000256" key="1">
    <source>
        <dbReference type="ARBA" id="ARBA00001974"/>
    </source>
</evidence>
<evidence type="ECO:0000256" key="9">
    <source>
        <dbReference type="ARBA" id="ARBA00022933"/>
    </source>
</evidence>
<gene>
    <name evidence="18" type="primary">TXNRD3</name>
</gene>
<dbReference type="EC" id="1.8.1.9" evidence="4"/>
<dbReference type="InterPro" id="IPR046952">
    <property type="entry name" value="GSHR/TRXR-like"/>
</dbReference>
<dbReference type="InterPro" id="IPR036249">
    <property type="entry name" value="Thioredoxin-like_sf"/>
</dbReference>
<dbReference type="InterPro" id="IPR023753">
    <property type="entry name" value="FAD/NAD-binding_dom"/>
</dbReference>
<keyword evidence="7 14" id="KW-0274">FAD</keyword>
<evidence type="ECO:0000259" key="16">
    <source>
        <dbReference type="Pfam" id="PF02852"/>
    </source>
</evidence>